<dbReference type="SUPFAM" id="SSF52540">
    <property type="entry name" value="P-loop containing nucleoside triphosphate hydrolases"/>
    <property type="match status" value="2"/>
</dbReference>
<comment type="caution">
    <text evidence="6">The sequence shown here is derived from an EMBL/GenBank/DDBJ whole genome shotgun (WGS) entry which is preliminary data.</text>
</comment>
<dbReference type="Pfam" id="PF12848">
    <property type="entry name" value="ABC_tran_Xtn"/>
    <property type="match status" value="1"/>
</dbReference>
<evidence type="ECO:0000313" key="7">
    <source>
        <dbReference type="Proteomes" id="UP000436483"/>
    </source>
</evidence>
<dbReference type="EMBL" id="WURB01000009">
    <property type="protein sequence ID" value="MXQ12557.1"/>
    <property type="molecule type" value="Genomic_DNA"/>
</dbReference>
<dbReference type="PANTHER" id="PTHR19211">
    <property type="entry name" value="ATP-BINDING TRANSPORT PROTEIN-RELATED"/>
    <property type="match status" value="1"/>
</dbReference>
<dbReference type="InterPro" id="IPR017871">
    <property type="entry name" value="ABC_transporter-like_CS"/>
</dbReference>
<dbReference type="InterPro" id="IPR027417">
    <property type="entry name" value="P-loop_NTPase"/>
</dbReference>
<dbReference type="Proteomes" id="UP000436483">
    <property type="component" value="Unassembled WGS sequence"/>
</dbReference>
<dbReference type="Pfam" id="PF00005">
    <property type="entry name" value="ABC_tran"/>
    <property type="match status" value="2"/>
</dbReference>
<dbReference type="PROSITE" id="PS00211">
    <property type="entry name" value="ABC_TRANSPORTER_1"/>
    <property type="match status" value="2"/>
</dbReference>
<dbReference type="Pfam" id="PF16326">
    <property type="entry name" value="ABC_tran_CTD"/>
    <property type="match status" value="1"/>
</dbReference>
<reference evidence="6 7" key="1">
    <citation type="submission" date="2019-12" db="EMBL/GenBank/DDBJ databases">
        <authorList>
            <person name="Yuan C.-G."/>
        </authorList>
    </citation>
    <scope>NUCLEOTIDE SEQUENCE [LARGE SCALE GENOMIC DNA]</scope>
    <source>
        <strain evidence="6 7">KCTC 23863</strain>
    </source>
</reference>
<dbReference type="GO" id="GO:0003677">
    <property type="term" value="F:DNA binding"/>
    <property type="evidence" value="ECO:0007669"/>
    <property type="project" value="InterPro"/>
</dbReference>
<feature type="domain" description="ABC transporter" evidence="5">
    <location>
        <begin position="310"/>
        <end position="524"/>
    </location>
</feature>
<gene>
    <name evidence="6" type="ORF">GR328_14035</name>
</gene>
<reference evidence="6 7" key="2">
    <citation type="submission" date="2020-01" db="EMBL/GenBank/DDBJ databases">
        <title>Microvirga sp. nov., an arsenate reduction bacterium isolated from Tibet hotspring sediments.</title>
        <authorList>
            <person name="Xian W.-D."/>
            <person name="Li W.-J."/>
        </authorList>
    </citation>
    <scope>NUCLEOTIDE SEQUENCE [LARGE SCALE GENOMIC DNA]</scope>
    <source>
        <strain evidence="6 7">KCTC 23863</strain>
    </source>
</reference>
<keyword evidence="2" id="KW-0677">Repeat</keyword>
<organism evidence="6 7">
    <name type="scientific">Microvirga makkahensis</name>
    <dbReference type="NCBI Taxonomy" id="1128670"/>
    <lineage>
        <taxon>Bacteria</taxon>
        <taxon>Pseudomonadati</taxon>
        <taxon>Pseudomonadota</taxon>
        <taxon>Alphaproteobacteria</taxon>
        <taxon>Hyphomicrobiales</taxon>
        <taxon>Methylobacteriaceae</taxon>
        <taxon>Microvirga</taxon>
    </lineage>
</organism>
<dbReference type="Gene3D" id="3.40.50.300">
    <property type="entry name" value="P-loop containing nucleotide triphosphate hydrolases"/>
    <property type="match status" value="2"/>
</dbReference>
<dbReference type="InterPro" id="IPR037118">
    <property type="entry name" value="Val-tRNA_synth_C_sf"/>
</dbReference>
<dbReference type="GO" id="GO:0005524">
    <property type="term" value="F:ATP binding"/>
    <property type="evidence" value="ECO:0007669"/>
    <property type="project" value="UniProtKB-KW"/>
</dbReference>
<evidence type="ECO:0000256" key="4">
    <source>
        <dbReference type="ARBA" id="ARBA00022840"/>
    </source>
</evidence>
<dbReference type="GO" id="GO:0016887">
    <property type="term" value="F:ATP hydrolysis activity"/>
    <property type="evidence" value="ECO:0007669"/>
    <property type="project" value="InterPro"/>
</dbReference>
<dbReference type="InterPro" id="IPR003593">
    <property type="entry name" value="AAA+_ATPase"/>
</dbReference>
<evidence type="ECO:0000256" key="2">
    <source>
        <dbReference type="ARBA" id="ARBA00022737"/>
    </source>
</evidence>
<evidence type="ECO:0000256" key="3">
    <source>
        <dbReference type="ARBA" id="ARBA00022741"/>
    </source>
</evidence>
<feature type="domain" description="ABC transporter" evidence="5">
    <location>
        <begin position="2"/>
        <end position="242"/>
    </location>
</feature>
<accession>A0A7X3SPL3</accession>
<dbReference type="InterPro" id="IPR003439">
    <property type="entry name" value="ABC_transporter-like_ATP-bd"/>
</dbReference>
<dbReference type="InterPro" id="IPR032781">
    <property type="entry name" value="ABC_tran_Xtn"/>
</dbReference>
<dbReference type="InterPro" id="IPR032524">
    <property type="entry name" value="ABC_tran_C"/>
</dbReference>
<evidence type="ECO:0000256" key="1">
    <source>
        <dbReference type="ARBA" id="ARBA00005417"/>
    </source>
</evidence>
<dbReference type="CDD" id="cd03221">
    <property type="entry name" value="ABCF_EF-3"/>
    <property type="match status" value="2"/>
</dbReference>
<sequence length="625" mass="68104">MLHVNDLTYRIGDRLILDHASFNLPTGSKVGLVGRNGAGKTTLFKIIQGELATESGAITLPRGMRIGAVAQEAPGGPERLIDVVLAADKERTALLAEAQTAEGIRRAEIETRLTDIGAHSAPSRAAAILHGLGFDAEAQERPCSDFSGGWRMRVALAAVLFTEPDLLLLDEPTNYLDLEGTLWLYDYLARYPHTVLVISHDRELLDTCVNHILHLDRGKLTIYRGGYTSFARQYAEKRELTAKMAAKQEAERKHLQAFVDRFKAKASKARQAQSRVKRLAKLEPIATVIEDDVLPFNLPGPERPAAPPLITVEGGAVGYGERIVLDRLNLTISPDDRIALLGSNGNGKSTFCKLIGGRLEPMKGEMRTVSRMDVAYFAQHQLDELKPEATAYDHVAARMPDQPVARIRARTAQIGFPGAKADTPVSALSGGEKARLLMGLAAFNGPHLLILDEPTNHLDIDSRTALMEAINDYTGAVILVSHDRFLIEACAERLWIVGNGTVRPFDGDMDDYRQLVLAGELDPQKQGDKLQAPTASKADERRAAAEKRAALAPLRKKLETIEARMAKLTEVIGKVDAALADGTAFLKDAAKATELSRMRAEAAETLASLEEEWLTVSGEIEEASA</sequence>
<comment type="similarity">
    <text evidence="1">Belongs to the ABC transporter superfamily.</text>
</comment>
<evidence type="ECO:0000313" key="6">
    <source>
        <dbReference type="EMBL" id="MXQ12557.1"/>
    </source>
</evidence>
<dbReference type="InterPro" id="IPR050611">
    <property type="entry name" value="ABCF"/>
</dbReference>
<dbReference type="AlphaFoldDB" id="A0A7X3SPL3"/>
<dbReference type="RefSeq" id="WP_160885148.1">
    <property type="nucleotide sequence ID" value="NZ_WURB01000009.1"/>
</dbReference>
<keyword evidence="4 6" id="KW-0067">ATP-binding</keyword>
<keyword evidence="3" id="KW-0547">Nucleotide-binding</keyword>
<dbReference type="PROSITE" id="PS50893">
    <property type="entry name" value="ABC_TRANSPORTER_2"/>
    <property type="match status" value="2"/>
</dbReference>
<protein>
    <submittedName>
        <fullName evidence="6">ATP-binding cassette domain-containing protein</fullName>
    </submittedName>
</protein>
<name>A0A7X3SPL3_9HYPH</name>
<dbReference type="OrthoDB" id="9762369at2"/>
<dbReference type="SMART" id="SM00382">
    <property type="entry name" value="AAA"/>
    <property type="match status" value="2"/>
</dbReference>
<evidence type="ECO:0000259" key="5">
    <source>
        <dbReference type="PROSITE" id="PS50893"/>
    </source>
</evidence>
<dbReference type="PANTHER" id="PTHR19211:SF14">
    <property type="entry name" value="ATP-BINDING CASSETTE SUB-FAMILY F MEMBER 1"/>
    <property type="match status" value="1"/>
</dbReference>
<keyword evidence="7" id="KW-1185">Reference proteome</keyword>
<dbReference type="Gene3D" id="1.10.287.380">
    <property type="entry name" value="Valyl-tRNA synthetase, C-terminal domain"/>
    <property type="match status" value="1"/>
</dbReference>
<proteinExistence type="inferred from homology"/>
<dbReference type="FunFam" id="3.40.50.300:FF:000011">
    <property type="entry name" value="Putative ABC transporter ATP-binding component"/>
    <property type="match status" value="1"/>
</dbReference>